<gene>
    <name evidence="3" type="ORF">DMAD_06747</name>
</gene>
<keyword evidence="2" id="KW-0732">Signal</keyword>
<evidence type="ECO:0000313" key="3">
    <source>
        <dbReference type="EMBL" id="BFF98648.1"/>
    </source>
</evidence>
<feature type="region of interest" description="Disordered" evidence="1">
    <location>
        <begin position="113"/>
        <end position="132"/>
    </location>
</feature>
<feature type="region of interest" description="Disordered" evidence="1">
    <location>
        <begin position="32"/>
        <end position="75"/>
    </location>
</feature>
<accession>A0AAU9FS20</accession>
<feature type="compositionally biased region" description="Basic residues" evidence="1">
    <location>
        <begin position="295"/>
        <end position="304"/>
    </location>
</feature>
<protein>
    <submittedName>
        <fullName evidence="3">Fibroin heavy chain</fullName>
    </submittedName>
</protein>
<dbReference type="AlphaFoldDB" id="A0AAU9FS20"/>
<feature type="region of interest" description="Disordered" evidence="1">
    <location>
        <begin position="294"/>
        <end position="316"/>
    </location>
</feature>
<feature type="compositionally biased region" description="Gly residues" evidence="1">
    <location>
        <begin position="305"/>
        <end position="316"/>
    </location>
</feature>
<sequence>MFATTRNLRCSLCWLCLCLWLSAVLAQEQNSTADTDTSWTPLKPPQKRQASSGAAAAATAKSYDPPPEFYRGPGSVQKLDSTAAGFISKPIGAPPPVGGAAAGAGESLSEAYDKWRNGGGSRPLQDRISVGHYGSSGGGSAGKSFGYEGHPYAYDYGPGHGYEQGVAPGHGYEQVAGHGYDQGPLPGHGYGSSVEAGAGPPYHVYRPRPEPGHYAGPGVEYTYSSYPLDSHEMVAHKGTPEISPKALLAKSFLIPLASATVLGIAAAFINNPLLLQLAPVPGLGVGVGLGPPVVGKRRRRRGAARKGGNGSGFAPK</sequence>
<organism evidence="3 4">
    <name type="scientific">Drosophila madeirensis</name>
    <name type="common">Fruit fly</name>
    <dbReference type="NCBI Taxonomy" id="30013"/>
    <lineage>
        <taxon>Eukaryota</taxon>
        <taxon>Metazoa</taxon>
        <taxon>Ecdysozoa</taxon>
        <taxon>Arthropoda</taxon>
        <taxon>Hexapoda</taxon>
        <taxon>Insecta</taxon>
        <taxon>Pterygota</taxon>
        <taxon>Neoptera</taxon>
        <taxon>Endopterygota</taxon>
        <taxon>Diptera</taxon>
        <taxon>Brachycera</taxon>
        <taxon>Muscomorpha</taxon>
        <taxon>Ephydroidea</taxon>
        <taxon>Drosophilidae</taxon>
        <taxon>Drosophila</taxon>
        <taxon>Sophophora</taxon>
    </lineage>
</organism>
<reference evidence="3 4" key="1">
    <citation type="submission" date="2024-02" db="EMBL/GenBank/DDBJ databases">
        <title>A chromosome-level genome assembly of Drosophila madeirensis, a fruit fly species endemic to Madeira island.</title>
        <authorList>
            <person name="Tomihara K."/>
            <person name="Llopart A."/>
            <person name="Yamamoto D."/>
        </authorList>
    </citation>
    <scope>NUCLEOTIDE SEQUENCE [LARGE SCALE GENOMIC DNA]</scope>
    <source>
        <strain evidence="3 4">RF1</strain>
    </source>
</reference>
<dbReference type="Proteomes" id="UP001500889">
    <property type="component" value="Chromosome J"/>
</dbReference>
<dbReference type="EMBL" id="AP029265">
    <property type="protein sequence ID" value="BFF98648.1"/>
    <property type="molecule type" value="Genomic_DNA"/>
</dbReference>
<feature type="chain" id="PRO_5043426184" evidence="2">
    <location>
        <begin position="27"/>
        <end position="316"/>
    </location>
</feature>
<name>A0AAU9FS20_DROMD</name>
<evidence type="ECO:0000313" key="4">
    <source>
        <dbReference type="Proteomes" id="UP001500889"/>
    </source>
</evidence>
<feature type="signal peptide" evidence="2">
    <location>
        <begin position="1"/>
        <end position="26"/>
    </location>
</feature>
<evidence type="ECO:0000256" key="2">
    <source>
        <dbReference type="SAM" id="SignalP"/>
    </source>
</evidence>
<proteinExistence type="predicted"/>
<keyword evidence="4" id="KW-1185">Reference proteome</keyword>
<feature type="compositionally biased region" description="Low complexity" evidence="1">
    <location>
        <begin position="50"/>
        <end position="62"/>
    </location>
</feature>
<evidence type="ECO:0000256" key="1">
    <source>
        <dbReference type="SAM" id="MobiDB-lite"/>
    </source>
</evidence>